<evidence type="ECO:0000256" key="1">
    <source>
        <dbReference type="ARBA" id="ARBA00004613"/>
    </source>
</evidence>
<dbReference type="NCBIfam" id="TIGR01643">
    <property type="entry name" value="YD_repeat_2x"/>
    <property type="match status" value="1"/>
</dbReference>
<accession>A0A3G8WJB8</accession>
<dbReference type="GO" id="GO:0005737">
    <property type="term" value="C:cytoplasm"/>
    <property type="evidence" value="ECO:0007669"/>
    <property type="project" value="InterPro"/>
</dbReference>
<comment type="subcellular location">
    <subcellularLocation>
        <location evidence="1">Secreted</location>
    </subcellularLocation>
</comment>
<dbReference type="GO" id="GO:0005576">
    <property type="term" value="C:extracellular region"/>
    <property type="evidence" value="ECO:0007669"/>
    <property type="project" value="UniProtKB-SubCell"/>
</dbReference>
<dbReference type="NCBIfam" id="TIGR03696">
    <property type="entry name" value="Rhs_assc_core"/>
    <property type="match status" value="1"/>
</dbReference>
<feature type="transmembrane region" description="Helical" evidence="4">
    <location>
        <begin position="1896"/>
        <end position="1920"/>
    </location>
</feature>
<reference evidence="7" key="1">
    <citation type="submission" date="2018-11" db="EMBL/GenBank/DDBJ databases">
        <title>Proposal to divide the Flavobacteriaceae and reorganize its genera based on Amino Acid Identity values calculated from whole genome sequences.</title>
        <authorList>
            <person name="Nicholson A.C."/>
            <person name="Gulvik C.A."/>
            <person name="Whitney A.M."/>
            <person name="Humrighouse B.W."/>
            <person name="Bell M."/>
            <person name="Holmes B."/>
            <person name="Steigerwalt A.B."/>
            <person name="Villarma A."/>
            <person name="Sheth M."/>
            <person name="Batra D."/>
            <person name="Pryor J."/>
            <person name="Bernardet J.-F."/>
            <person name="Hugo C."/>
            <person name="Kampfer P."/>
            <person name="Newman J.D."/>
            <person name="McQuiston J.R."/>
        </authorList>
    </citation>
    <scope>NUCLEOTIDE SEQUENCE [LARGE SCALE GENOMIC DNA]</scope>
    <source>
        <strain evidence="7">H4753</strain>
    </source>
</reference>
<evidence type="ECO:0000256" key="4">
    <source>
        <dbReference type="SAM" id="Phobius"/>
    </source>
</evidence>
<keyword evidence="4" id="KW-0472">Membrane</keyword>
<dbReference type="InterPro" id="IPR050708">
    <property type="entry name" value="T6SS_VgrG/RHS"/>
</dbReference>
<evidence type="ECO:0000256" key="3">
    <source>
        <dbReference type="ARBA" id="ARBA00023026"/>
    </source>
</evidence>
<proteinExistence type="predicted"/>
<sequence>MKHIYFFFLSILTLASLSAQSFHDTQGSIDVNGGGQLQYTLPIALPPGVKSVAPQINLVYTSGAGNGIAGYGWNLSGITSISRMSKTFEKDGELKGIQFDNTDYFSFNGQRLILKSGEYGKDGAEYVTEKYSNVRIKSFGSTQVLHAPVYFEVTFEDGSQAWYGETENDSDYNRFNGRTAIEYNIVKWKDAQGNSILYHYDYTTGQMQGGVSRISSITWGGNEMLNKPNYNEIKFSYIDRELKEESYVKGFRFLQDKLLNAIQVNTNGSQFKKYEISYKKDSNGTKYQYINYITEYNSQNEASNPVTFNNQNSSQSTWASEYFNQENTNDVKTGDFDGDGRIDFIKYYDAFYDCLETETQQIFYDDNSNNYYEQQVCVREVQRPAGLYLIKGFLDKNNSSSEKVYLGNNISKDEFSSAIGVSIKDNAGIFQSNQGFATRKLENGNIIISLYKMTSGSIEYVRSKSIPFAPLDKTVDGGDGPGDIYSMQTMLGSLESRDIDGDGIPEILLNIVDHENIDYYDDYYNTYISHSYNEYLRQVIVDMENGIPSDQSYFVIERDNNLKNEGTEGDFNGDGIQDEIIYDYANKPYLNILKKISPNYYTSSLQPFGNSAIQGSVESAITGDFNGDGKTDMLIPKAEKSFDWILYRSIGDSFVGQNLPGFSYYRPNNQVTTSGKSSYYSRQYIVQDINMDGKSDFIELTSKVRQLKVSGQNSAFIINFNENMGIDNLGNVSFQKRNIDGHTETVFPITIFGNNYDNYPFSYQAGNTLTVGNPSQGFVSSSYSGETHFGILAANLRINEVNRQIIVMNKTKRHLFSYYSVQESSRINSIIQGGLTTSITYKELDSNKNSALYKQMRTEAFPYAELDKLPQSYVISQLSQTIPVNSKEKVRKQDFRYRGFLIHFQGKGALGFRQTAKSSWYSDEYLETKIWSGSEMDPLQEGVPVKEWSIKTNDENQIFPSDLSVNNSQLLSFKSTQYRNDALPYGVKALVPVTTISKDFQRDITTTSTITSYNEYYLPTQTVSSINNGFATTTTNLEYLHNPGGTGKDYYIGRPKSKTETIQVYGDSKGAREDYEYENNLLKSKTSWNQNNSGWIREIYAYDGFGNTSSKTISNSADANTQTEGAEYEASGRFVMKKTDNLGLQTNIIYNDWGQVLEQTDPLGNKLTNTYDAWGKLMTSNTTLGGTTTYTYEKLYNGDARVTEYSPDGDVKISYTNKIGQNYKTTAKAVNNGRYVSKDVQYDELGRKTAESEPYYEGEGATKWNTIQYDDYSRPVKATSFTGKVVESSYNGRTVTVTETNANNRFKKQAADPLGNIVRSEDKGGVINFKFNAAGQVTEAKYGSNTVTTKYDDWGRKSEFYDPSNGLYKYQYNAFGQLVKETSPKGYKEYAYNSLGQLITQREVTTDGTQNTDKTISYSYNSKGMVTGKSGTSKGKSFSSSITYDNYGRVLETTENSNGRVFTQKGLVYDDKGRVTSYEKGLYSSGIYTKVNIENVYNGWSGELLQLKDRNTGKILWELQEANAKGQVTRAKLGATDILNIYDQNGFLMNISHTTPIKTILQVNYSFNAIKNELNSRTTGGDFNISESFNYDDNNRLVSWTNPRTGAMSSNGYDAEGRIRENDMLGSVKFENNQFVYRPTSVVLNAAGQQKLANDLVQTILYNENNDPVFIDGVKGDVRFEYGLAEMRQMATYGGNFAADGDGKFTKYYSEDGSFEITRNNLTGEEKHILYVGGSPYESNIIFVKNYTESSGSYKFLHKDYLGSILAISDEAGNKLEQRHYDAWGNLTHLQVNGGAILTDENQIRDFMSNGGLLLDRGYTSHEHFAEVGLIHMNGRLYDPLLRRFLNADENIQDMFNTQNYNKYGYVLNNPLMFNDPSGEFIPVMMGYALAAVAKAIFWAGVIKAAIIGAAIGLGSYLISSAVMGQKITVGGILKSIFFGAAGGAVTFGIGSIFTSSFGTLTTIGSTLDKAGILWLVKGGAHAVSQGLLSTVQGGNFMQSALSGALGSIGAGVFGAIAGDFANSTLGTVAFGALSGGIGSELAGGNFWQGALIGGMVAGLNDAMHSSGDNDDEWMLTKDGKTVKVGTKGGDKTDYLYDEFNYAQTAESRTLLATADVQHSTVTSGSFSPGGYPVKEGFGYRIHTTFGGHALTDPSLDIMSFATGFGGGYKAGYGLMSGKFMYSFTYRSAGQTTFAFKWMNQSKSFMFRFERANTIFKGGASGYRTHINWHNLKTGANTHIYLNPNYWKYSRF</sequence>
<organism evidence="6 7">
    <name type="scientific">Chryseobacterium taklimakanense</name>
    <dbReference type="NCBI Taxonomy" id="536441"/>
    <lineage>
        <taxon>Bacteria</taxon>
        <taxon>Pseudomonadati</taxon>
        <taxon>Bacteroidota</taxon>
        <taxon>Flavobacteriia</taxon>
        <taxon>Flavobacteriales</taxon>
        <taxon>Weeksellaceae</taxon>
        <taxon>Chryseobacterium group</taxon>
        <taxon>Chryseobacterium</taxon>
    </lineage>
</organism>
<gene>
    <name evidence="6" type="ORF">EIH08_08070</name>
</gene>
<dbReference type="InterPro" id="IPR022385">
    <property type="entry name" value="Rhs_assc_core"/>
</dbReference>
<feature type="signal peptide" evidence="5">
    <location>
        <begin position="1"/>
        <end position="21"/>
    </location>
</feature>
<dbReference type="SUPFAM" id="SSF69318">
    <property type="entry name" value="Integrin alpha N-terminal domain"/>
    <property type="match status" value="1"/>
</dbReference>
<keyword evidence="4" id="KW-0812">Transmembrane</keyword>
<dbReference type="InterPro" id="IPR003284">
    <property type="entry name" value="Sal_SpvB"/>
</dbReference>
<dbReference type="Pfam" id="PF03534">
    <property type="entry name" value="SpvB"/>
    <property type="match status" value="1"/>
</dbReference>
<evidence type="ECO:0000313" key="7">
    <source>
        <dbReference type="Proteomes" id="UP000282297"/>
    </source>
</evidence>
<protein>
    <recommendedName>
        <fullName evidence="8">Cell wall-associated polypeptide CWBP200</fullName>
    </recommendedName>
</protein>
<evidence type="ECO:0008006" key="8">
    <source>
        <dbReference type="Google" id="ProtNLM"/>
    </source>
</evidence>
<dbReference type="Gene3D" id="2.180.10.10">
    <property type="entry name" value="RHS repeat-associated core"/>
    <property type="match status" value="1"/>
</dbReference>
<dbReference type="EMBL" id="CP034171">
    <property type="protein sequence ID" value="AZI20669.1"/>
    <property type="molecule type" value="Genomic_DNA"/>
</dbReference>
<dbReference type="PANTHER" id="PTHR32305">
    <property type="match status" value="1"/>
</dbReference>
<evidence type="ECO:0000256" key="2">
    <source>
        <dbReference type="ARBA" id="ARBA00022525"/>
    </source>
</evidence>
<feature type="transmembrane region" description="Helical" evidence="4">
    <location>
        <begin position="1932"/>
        <end position="1954"/>
    </location>
</feature>
<dbReference type="InterPro" id="IPR031325">
    <property type="entry name" value="RHS_repeat"/>
</dbReference>
<dbReference type="InterPro" id="IPR006530">
    <property type="entry name" value="YD"/>
</dbReference>
<dbReference type="Proteomes" id="UP000282297">
    <property type="component" value="Chromosome"/>
</dbReference>
<dbReference type="Pfam" id="PF05593">
    <property type="entry name" value="RHS_repeat"/>
    <property type="match status" value="2"/>
</dbReference>
<dbReference type="InterPro" id="IPR028994">
    <property type="entry name" value="Integrin_alpha_N"/>
</dbReference>
<evidence type="ECO:0000313" key="6">
    <source>
        <dbReference type="EMBL" id="AZI20669.1"/>
    </source>
</evidence>
<keyword evidence="4" id="KW-1133">Transmembrane helix</keyword>
<evidence type="ECO:0000256" key="5">
    <source>
        <dbReference type="SAM" id="SignalP"/>
    </source>
</evidence>
<feature type="chain" id="PRO_5018186146" description="Cell wall-associated polypeptide CWBP200" evidence="5">
    <location>
        <begin position="22"/>
        <end position="2252"/>
    </location>
</feature>
<keyword evidence="2" id="KW-0964">Secreted</keyword>
<keyword evidence="5" id="KW-0732">Signal</keyword>
<keyword evidence="3" id="KW-0843">Virulence</keyword>
<dbReference type="RefSeq" id="WP_124784857.1">
    <property type="nucleotide sequence ID" value="NZ_CP034171.1"/>
</dbReference>
<dbReference type="PANTHER" id="PTHR32305:SF15">
    <property type="entry name" value="PROTEIN RHSA-RELATED"/>
    <property type="match status" value="1"/>
</dbReference>
<name>A0A3G8WJB8_9FLAO</name>